<dbReference type="EMBL" id="AGXW01000008">
    <property type="protein sequence ID" value="EKJ90817.1"/>
    <property type="molecule type" value="Genomic_DNA"/>
</dbReference>
<accession>K5BTG4</accession>
<dbReference type="HOGENOM" id="CLU_3132255_0_0_10"/>
<sequence length="49" mass="5909">MDINRQISAEKYVYVCVESLEFIFWNVHKEASLYLLLNNARIIFQNLCR</sequence>
<dbReference type="AlphaFoldDB" id="K5BTG4"/>
<gene>
    <name evidence="1" type="ORF">HMPREF1057_02119</name>
</gene>
<organism evidence="1 2">
    <name type="scientific">Bacteroides finegoldii CL09T03C10</name>
    <dbReference type="NCBI Taxonomy" id="997888"/>
    <lineage>
        <taxon>Bacteria</taxon>
        <taxon>Pseudomonadati</taxon>
        <taxon>Bacteroidota</taxon>
        <taxon>Bacteroidia</taxon>
        <taxon>Bacteroidales</taxon>
        <taxon>Bacteroidaceae</taxon>
        <taxon>Bacteroides</taxon>
    </lineage>
</organism>
<protein>
    <submittedName>
        <fullName evidence="1">Uncharacterized protein</fullName>
    </submittedName>
</protein>
<comment type="caution">
    <text evidence="1">The sequence shown here is derived from an EMBL/GenBank/DDBJ whole genome shotgun (WGS) entry which is preliminary data.</text>
</comment>
<evidence type="ECO:0000313" key="1">
    <source>
        <dbReference type="EMBL" id="EKJ90817.1"/>
    </source>
</evidence>
<reference evidence="1 2" key="1">
    <citation type="submission" date="2012-02" db="EMBL/GenBank/DDBJ databases">
        <title>The Genome Sequence of Bacteroides finegoldii CL09T03C10.</title>
        <authorList>
            <consortium name="The Broad Institute Genome Sequencing Platform"/>
            <person name="Earl A."/>
            <person name="Ward D."/>
            <person name="Feldgarden M."/>
            <person name="Gevers D."/>
            <person name="Zitomersky N.L."/>
            <person name="Coyne M.J."/>
            <person name="Comstock L.E."/>
            <person name="Young S.K."/>
            <person name="Zeng Q."/>
            <person name="Gargeya S."/>
            <person name="Fitzgerald M."/>
            <person name="Haas B."/>
            <person name="Abouelleil A."/>
            <person name="Alvarado L."/>
            <person name="Arachchi H.M."/>
            <person name="Berlin A."/>
            <person name="Chapman S.B."/>
            <person name="Gearin G."/>
            <person name="Goldberg J."/>
            <person name="Griggs A."/>
            <person name="Gujja S."/>
            <person name="Hansen M."/>
            <person name="Heiman D."/>
            <person name="Howarth C."/>
            <person name="Larimer J."/>
            <person name="Lui A."/>
            <person name="MacDonald P.J.P."/>
            <person name="McCowen C."/>
            <person name="Montmayeur A."/>
            <person name="Murphy C."/>
            <person name="Neiman D."/>
            <person name="Pearson M."/>
            <person name="Priest M."/>
            <person name="Roberts A."/>
            <person name="Saif S."/>
            <person name="Shea T."/>
            <person name="Sisk P."/>
            <person name="Stolte C."/>
            <person name="Sykes S."/>
            <person name="Wortman J."/>
            <person name="Nusbaum C."/>
            <person name="Birren B."/>
        </authorList>
    </citation>
    <scope>NUCLEOTIDE SEQUENCE [LARGE SCALE GENOMIC DNA]</scope>
    <source>
        <strain evidence="1 2">CL09T03C10</strain>
    </source>
</reference>
<dbReference type="Proteomes" id="UP000007995">
    <property type="component" value="Unassembled WGS sequence"/>
</dbReference>
<evidence type="ECO:0000313" key="2">
    <source>
        <dbReference type="Proteomes" id="UP000007995"/>
    </source>
</evidence>
<proteinExistence type="predicted"/>
<name>K5BTG4_9BACE</name>